<reference evidence="9" key="1">
    <citation type="submission" date="2017-01" db="EMBL/GenBank/DDBJ databases">
        <title>Comparative genomics of anhydrobiosis in the tardigrade Hypsibius dujardini.</title>
        <authorList>
            <person name="Yoshida Y."/>
            <person name="Koutsovoulos G."/>
            <person name="Laetsch D."/>
            <person name="Stevens L."/>
            <person name="Kumar S."/>
            <person name="Horikawa D."/>
            <person name="Ishino K."/>
            <person name="Komine S."/>
            <person name="Tomita M."/>
            <person name="Blaxter M."/>
            <person name="Arakawa K."/>
        </authorList>
    </citation>
    <scope>NUCLEOTIDE SEQUENCE [LARGE SCALE GENOMIC DNA]</scope>
    <source>
        <strain evidence="9">Z151</strain>
    </source>
</reference>
<dbReference type="PANTHER" id="PTHR11552">
    <property type="entry name" value="GLUCOSE-METHANOL-CHOLINE GMC OXIDOREDUCTASE"/>
    <property type="match status" value="1"/>
</dbReference>
<protein>
    <submittedName>
        <fullName evidence="8">Glucose dehydrogenase (FAD,quinone)</fullName>
    </submittedName>
</protein>
<dbReference type="InterPro" id="IPR036188">
    <property type="entry name" value="FAD/NAD-bd_sf"/>
</dbReference>
<feature type="chain" id="PRO_5012099576" evidence="6">
    <location>
        <begin position="19"/>
        <end position="628"/>
    </location>
</feature>
<keyword evidence="3" id="KW-0285">Flavoprotein</keyword>
<feature type="domain" description="Glucose-methanol-choline oxidoreductase N-terminal" evidence="7">
    <location>
        <begin position="311"/>
        <end position="325"/>
    </location>
</feature>
<dbReference type="AlphaFoldDB" id="A0A1W0XF38"/>
<feature type="binding site" evidence="5">
    <location>
        <begin position="135"/>
        <end position="138"/>
    </location>
    <ligand>
        <name>FAD</name>
        <dbReference type="ChEBI" id="CHEBI:57692"/>
    </ligand>
</feature>
<feature type="signal peptide" evidence="6">
    <location>
        <begin position="1"/>
        <end position="18"/>
    </location>
</feature>
<dbReference type="Pfam" id="PF05199">
    <property type="entry name" value="GMC_oxred_C"/>
    <property type="match status" value="1"/>
</dbReference>
<comment type="similarity">
    <text evidence="2">Belongs to the GMC oxidoreductase family.</text>
</comment>
<evidence type="ECO:0000256" key="2">
    <source>
        <dbReference type="ARBA" id="ARBA00010790"/>
    </source>
</evidence>
<proteinExistence type="inferred from homology"/>
<organism evidence="8 9">
    <name type="scientific">Hypsibius exemplaris</name>
    <name type="common">Freshwater tardigrade</name>
    <dbReference type="NCBI Taxonomy" id="2072580"/>
    <lineage>
        <taxon>Eukaryota</taxon>
        <taxon>Metazoa</taxon>
        <taxon>Ecdysozoa</taxon>
        <taxon>Tardigrada</taxon>
        <taxon>Eutardigrada</taxon>
        <taxon>Parachela</taxon>
        <taxon>Hypsibioidea</taxon>
        <taxon>Hypsibiidae</taxon>
        <taxon>Hypsibius</taxon>
    </lineage>
</organism>
<keyword evidence="4 5" id="KW-0274">FAD</keyword>
<gene>
    <name evidence="8" type="ORF">BV898_00225</name>
</gene>
<dbReference type="EMBL" id="MTYJ01000001">
    <property type="protein sequence ID" value="OQV26099.1"/>
    <property type="molecule type" value="Genomic_DNA"/>
</dbReference>
<feature type="binding site" evidence="5">
    <location>
        <position position="127"/>
    </location>
    <ligand>
        <name>FAD</name>
        <dbReference type="ChEBI" id="CHEBI:57692"/>
    </ligand>
</feature>
<sequence>MALDISFRAALTFVVLFASRTTHWMTELKTHDIPAREIFPGNDSTTKTYDFIIVGAGTAGCVVASRLAQNNPDWKILLLEAGSSEEFSHSFPFKHVAKIAKTPLDWNFTTLPLPYSGVKDHIEAGRVIGGSSSTNAMVYIRGNPEDFDGWARNGATGWSWADVLPYFIKSENNNNPELRKSKLHGTSGPMHTIDNPNGGIHLQDLLLAAAKEDGFYNADSNGESQLGWAPIQLNSFEGYRWSTANAYLRPSVRKNLPNLHVVSDAEVTRIVIDSATKTATGVEFAVQHEGLTGAPRKVVANARKEVVVSSGAINSPKLLLLSGIGPKAELDKHNITQLADLPVGLNLHDHYMLQMQFSTNDSRIGRHFPQPTEMSEVQEYATKGTGILAASPILVYGFFHLPNQAKLDGTPDTQPHVQASIANIAVAPGQSEFMLSPLLLRPRSTGRITLTDGISSSPPIIDHQILAENVDIEVYAEGWQFIVNYFVKSESFKQVNLQPIYPQPSNCSGLVNGSIEYYRCAVKQLTRSAWHPAGTCRMGNLTDERTVVDPTLRVKGIKGLRVADASVMPSPTSGNTHAPIVMVGEKAADMIIDSWKSNPSTSGSPTSRSTLCWASILHMTLLAIFTSS</sequence>
<dbReference type="GO" id="GO:0016614">
    <property type="term" value="F:oxidoreductase activity, acting on CH-OH group of donors"/>
    <property type="evidence" value="ECO:0007669"/>
    <property type="project" value="InterPro"/>
</dbReference>
<dbReference type="InterPro" id="IPR012132">
    <property type="entry name" value="GMC_OxRdtase"/>
</dbReference>
<name>A0A1W0XF38_HYPEX</name>
<dbReference type="PIRSF" id="PIRSF000137">
    <property type="entry name" value="Alcohol_oxidase"/>
    <property type="match status" value="1"/>
</dbReference>
<evidence type="ECO:0000313" key="8">
    <source>
        <dbReference type="EMBL" id="OQV26099.1"/>
    </source>
</evidence>
<dbReference type="InterPro" id="IPR000172">
    <property type="entry name" value="GMC_OxRdtase_N"/>
</dbReference>
<dbReference type="OrthoDB" id="269227at2759"/>
<accession>A0A1W0XF38</accession>
<dbReference type="PROSITE" id="PS00624">
    <property type="entry name" value="GMC_OXRED_2"/>
    <property type="match status" value="1"/>
</dbReference>
<evidence type="ECO:0000256" key="4">
    <source>
        <dbReference type="ARBA" id="ARBA00022827"/>
    </source>
</evidence>
<keyword evidence="9" id="KW-1185">Reference proteome</keyword>
<evidence type="ECO:0000256" key="6">
    <source>
        <dbReference type="SAM" id="SignalP"/>
    </source>
</evidence>
<dbReference type="Proteomes" id="UP000192578">
    <property type="component" value="Unassembled WGS sequence"/>
</dbReference>
<dbReference type="SUPFAM" id="SSF54373">
    <property type="entry name" value="FAD-linked reductases, C-terminal domain"/>
    <property type="match status" value="1"/>
</dbReference>
<dbReference type="InterPro" id="IPR007867">
    <property type="entry name" value="GMC_OxRtase_C"/>
</dbReference>
<evidence type="ECO:0000256" key="5">
    <source>
        <dbReference type="PIRSR" id="PIRSR000137-2"/>
    </source>
</evidence>
<dbReference type="Gene3D" id="3.30.560.10">
    <property type="entry name" value="Glucose Oxidase, domain 3"/>
    <property type="match status" value="1"/>
</dbReference>
<dbReference type="Gene3D" id="3.50.50.60">
    <property type="entry name" value="FAD/NAD(P)-binding domain"/>
    <property type="match status" value="1"/>
</dbReference>
<dbReference type="Pfam" id="PF00732">
    <property type="entry name" value="GMC_oxred_N"/>
    <property type="match status" value="1"/>
</dbReference>
<comment type="caution">
    <text evidence="8">The sequence shown here is derived from an EMBL/GenBank/DDBJ whole genome shotgun (WGS) entry which is preliminary data.</text>
</comment>
<dbReference type="SUPFAM" id="SSF51905">
    <property type="entry name" value="FAD/NAD(P)-binding domain"/>
    <property type="match status" value="1"/>
</dbReference>
<dbReference type="GO" id="GO:0050660">
    <property type="term" value="F:flavin adenine dinucleotide binding"/>
    <property type="evidence" value="ECO:0007669"/>
    <property type="project" value="InterPro"/>
</dbReference>
<evidence type="ECO:0000313" key="9">
    <source>
        <dbReference type="Proteomes" id="UP000192578"/>
    </source>
</evidence>
<evidence type="ECO:0000256" key="3">
    <source>
        <dbReference type="ARBA" id="ARBA00022630"/>
    </source>
</evidence>
<feature type="binding site" evidence="5">
    <location>
        <begin position="530"/>
        <end position="531"/>
    </location>
    <ligand>
        <name>FAD</name>
        <dbReference type="ChEBI" id="CHEBI:57692"/>
    </ligand>
</feature>
<comment type="cofactor">
    <cofactor evidence="1 5">
        <name>FAD</name>
        <dbReference type="ChEBI" id="CHEBI:57692"/>
    </cofactor>
</comment>
<feature type="binding site" evidence="5">
    <location>
        <position position="267"/>
    </location>
    <ligand>
        <name>FAD</name>
        <dbReference type="ChEBI" id="CHEBI:57692"/>
    </ligand>
</feature>
<evidence type="ECO:0000256" key="1">
    <source>
        <dbReference type="ARBA" id="ARBA00001974"/>
    </source>
</evidence>
<dbReference type="PANTHER" id="PTHR11552:SF147">
    <property type="entry name" value="CHOLINE DEHYDROGENASE, MITOCHONDRIAL"/>
    <property type="match status" value="1"/>
</dbReference>
<evidence type="ECO:0000259" key="7">
    <source>
        <dbReference type="PROSITE" id="PS00624"/>
    </source>
</evidence>
<keyword evidence="6" id="KW-0732">Signal</keyword>